<dbReference type="InterPro" id="IPR015374">
    <property type="entry name" value="ChAPs"/>
</dbReference>
<evidence type="ECO:0000256" key="2">
    <source>
        <dbReference type="ARBA" id="ARBA00022803"/>
    </source>
</evidence>
<dbReference type="InterPro" id="IPR050498">
    <property type="entry name" value="Ycf3"/>
</dbReference>
<dbReference type="PANTHER" id="PTHR44858">
    <property type="entry name" value="TETRATRICOPEPTIDE REPEAT PROTEIN 6"/>
    <property type="match status" value="1"/>
</dbReference>
<dbReference type="InterPro" id="IPR019734">
    <property type="entry name" value="TPR_rpt"/>
</dbReference>
<evidence type="ECO:0000313" key="6">
    <source>
        <dbReference type="Proteomes" id="UP000332933"/>
    </source>
</evidence>
<dbReference type="EMBL" id="CAADRA010005709">
    <property type="protein sequence ID" value="VFT92377.1"/>
    <property type="molecule type" value="Genomic_DNA"/>
</dbReference>
<feature type="repeat" description="TPR" evidence="3">
    <location>
        <begin position="109"/>
        <end position="142"/>
    </location>
</feature>
<dbReference type="GO" id="GO:0034044">
    <property type="term" value="C:exomer complex"/>
    <property type="evidence" value="ECO:0007669"/>
    <property type="project" value="UniProtKB-ARBA"/>
</dbReference>
<protein>
    <submittedName>
        <fullName evidence="5">Aste57867_15575 protein</fullName>
    </submittedName>
</protein>
<dbReference type="PROSITE" id="PS50005">
    <property type="entry name" value="TPR"/>
    <property type="match status" value="3"/>
</dbReference>
<dbReference type="Pfam" id="PF13181">
    <property type="entry name" value="TPR_8"/>
    <property type="match status" value="1"/>
</dbReference>
<proteinExistence type="predicted"/>
<dbReference type="PANTHER" id="PTHR44858:SF1">
    <property type="entry name" value="UDP-N-ACETYLGLUCOSAMINE--PEPTIDE N-ACETYLGLUCOSAMINYLTRANSFERASE SPINDLY-RELATED"/>
    <property type="match status" value="1"/>
</dbReference>
<evidence type="ECO:0000256" key="1">
    <source>
        <dbReference type="ARBA" id="ARBA00022737"/>
    </source>
</evidence>
<reference evidence="4" key="2">
    <citation type="submission" date="2019-06" db="EMBL/GenBank/DDBJ databases">
        <title>Genomics analysis of Aphanomyces spp. identifies a new class of oomycete effector associated with host adaptation.</title>
        <authorList>
            <person name="Gaulin E."/>
        </authorList>
    </citation>
    <scope>NUCLEOTIDE SEQUENCE</scope>
    <source>
        <strain evidence="4">CBS 578.67</strain>
    </source>
</reference>
<evidence type="ECO:0000256" key="3">
    <source>
        <dbReference type="PROSITE-ProRule" id="PRU00339"/>
    </source>
</evidence>
<dbReference type="Gene3D" id="1.25.40.10">
    <property type="entry name" value="Tetratricopeptide repeat domain"/>
    <property type="match status" value="6"/>
</dbReference>
<keyword evidence="6" id="KW-1185">Reference proteome</keyword>
<evidence type="ECO:0000313" key="5">
    <source>
        <dbReference type="EMBL" id="VFT92377.1"/>
    </source>
</evidence>
<keyword evidence="1" id="KW-0677">Repeat</keyword>
<gene>
    <name evidence="5" type="primary">Aste57867_15575</name>
    <name evidence="4" type="ORF">As57867_015519</name>
    <name evidence="5" type="ORF">ASTE57867_15575</name>
</gene>
<dbReference type="GO" id="GO:0006893">
    <property type="term" value="P:Golgi to plasma membrane transport"/>
    <property type="evidence" value="ECO:0007669"/>
    <property type="project" value="UniProtKB-ARBA"/>
</dbReference>
<reference evidence="5 6" key="1">
    <citation type="submission" date="2019-03" db="EMBL/GenBank/DDBJ databases">
        <authorList>
            <person name="Gaulin E."/>
            <person name="Dumas B."/>
        </authorList>
    </citation>
    <scope>NUCLEOTIDE SEQUENCE [LARGE SCALE GENOMIC DNA]</scope>
    <source>
        <strain evidence="5">CBS 568.67</strain>
    </source>
</reference>
<feature type="repeat" description="TPR" evidence="3">
    <location>
        <begin position="147"/>
        <end position="180"/>
    </location>
</feature>
<dbReference type="Pfam" id="PF09295">
    <property type="entry name" value="ChAPs"/>
    <property type="match status" value="1"/>
</dbReference>
<dbReference type="EMBL" id="VJMH01005688">
    <property type="protein sequence ID" value="KAF0693478.1"/>
    <property type="molecule type" value="Genomic_DNA"/>
</dbReference>
<feature type="repeat" description="TPR" evidence="3">
    <location>
        <begin position="649"/>
        <end position="682"/>
    </location>
</feature>
<accession>A0A485L5B7</accession>
<dbReference type="SUPFAM" id="SSF48452">
    <property type="entry name" value="TPR-like"/>
    <property type="match status" value="4"/>
</dbReference>
<dbReference type="OrthoDB" id="9450131at2759"/>
<name>A0A485L5B7_9STRA</name>
<evidence type="ECO:0000313" key="4">
    <source>
        <dbReference type="EMBL" id="KAF0693478.1"/>
    </source>
</evidence>
<dbReference type="SMART" id="SM00028">
    <property type="entry name" value="TPR"/>
    <property type="match status" value="10"/>
</dbReference>
<dbReference type="InterPro" id="IPR011990">
    <property type="entry name" value="TPR-like_helical_dom_sf"/>
</dbReference>
<keyword evidence="2 3" id="KW-0802">TPR repeat</keyword>
<sequence length="1363" mass="151759">MDPFGAMEMPPEISSAFHALIHDGSTHDGFPIMTPKCCASIERSNRLMKNLDFAEAVMVLSDAIRNNEAQTTLDHFCLHYLRSACYKSLGQYALAVKDLSFAITKVKFPDALHSRGDNYMYMDLQTEALADFNEAISLETRNLVDRAKFLNSRGSLYLKMNQVDLAMADFTAAIDANPSNPVVHFKLSRIYTSQRQFDQALLHLNIVVATHGADAPFYVLFDRGGILLLLANQADKKEGVIQSPRGSRSSVFALPVPIPDNDPLVGRFYRGPFQSESALAFARRALQELTQAAMIFDAIRDAKSACRLQLELGCCRFGLGQYADAMAELYPERVPSRSKKETIELFALRAVVAHFQYAPNVEPALLEINKAMKKGWNAASYFKRAQLYVEIGAIEKAIEDLTAIVNDTDQYGSFARLCRARIYLRWPSKTLGLDKGIAELKHLLKLEPENAPVKRDLLLAVKAQCAGKSVCKVATEERIQGQTNGNTHLEAKQRTLGFSPLHKLNPYHGEDGFIQEEITNANEGKASTLENMLVLTTHVSPYKNTLQICTDLMEQAKYADAITAITDALRQYPRPENQMELSSHRGTCYSFVGEYKLSIRDFTAALALQRCPSFLSSRSYNYCLVEQYQKAIADLSEAISLNTSDVSSAQYFAYRGSIHARKNQMKLALQDFNAAINLDPKQARVFIQRSRIYFQLGSYDLALRDLDKCIKKGGADATFAQLVMRGQLFMCLAKEAEQNRIICPPRPHSVSGIFSLSVTIHDPFYGLLAHGPYQSKSAICHARRALECFNSASDAMQAAYHDQMTLLRQLGYCFLGLGKIPESIVAVQEAMLLGQSVEDNSHNLLTLALAIKYNVLATTTITMSDIDISLALTGNLWMYIKRAELHLEQGSMEKALADLNTIVAFESKYTSNAKELRAVRMALLCRARIYLRWPSKGASVDEAIVDLKEILKVEFDNVDAMTELEYAEGAKLSKPAVVVDSNNEKEKYIRKAKETNETEIANIYDKKVASPVSMEGVDNVKKMALKIDAMADSCTSKLSTTAKTVNNEFMLSVDRSRSQRLLPPMDEVWMIARMTKKQKQERKKLRAELMDVCQRREFEPLTKAIERAMASSTICALLTEEITKAKQMLDELKMDEVQASSNTHAFTVVPKPSASHAVHLESKAPNPSSEKTDACNEAALSVCCTIDVAPRRSLPAFPDNSVVTKFTTIVLDYLKSHPNYPQAYYPVSHVLNKVRKKQRNLGSDVGKYVDDLVAGIAKHTELQYSEVGCDGKCGFTLVDTLQSTLSIECDVGDWTNVVQTTPSLVATSQSFVFPVNTVSRDNPSILSHVPLKTPEAAQEDHDDAIDEPTFYFPILKHSSTTPA</sequence>
<dbReference type="Proteomes" id="UP000332933">
    <property type="component" value="Unassembled WGS sequence"/>
</dbReference>
<organism evidence="5 6">
    <name type="scientific">Aphanomyces stellatus</name>
    <dbReference type="NCBI Taxonomy" id="120398"/>
    <lineage>
        <taxon>Eukaryota</taxon>
        <taxon>Sar</taxon>
        <taxon>Stramenopiles</taxon>
        <taxon>Oomycota</taxon>
        <taxon>Saprolegniomycetes</taxon>
        <taxon>Saprolegniales</taxon>
        <taxon>Verrucalvaceae</taxon>
        <taxon>Aphanomyces</taxon>
    </lineage>
</organism>